<dbReference type="SUPFAM" id="SSF54909">
    <property type="entry name" value="Dimeric alpha+beta barrel"/>
    <property type="match status" value="1"/>
</dbReference>
<evidence type="ECO:0008006" key="3">
    <source>
        <dbReference type="Google" id="ProtNLM"/>
    </source>
</evidence>
<dbReference type="Gene3D" id="3.30.70.100">
    <property type="match status" value="1"/>
</dbReference>
<organism evidence="1 2">
    <name type="scientific">SAR86 cluster bacterium</name>
    <dbReference type="NCBI Taxonomy" id="2030880"/>
    <lineage>
        <taxon>Bacteria</taxon>
        <taxon>Pseudomonadati</taxon>
        <taxon>Pseudomonadota</taxon>
        <taxon>Gammaproteobacteria</taxon>
        <taxon>SAR86 cluster</taxon>
    </lineage>
</organism>
<evidence type="ECO:0000313" key="2">
    <source>
        <dbReference type="Proteomes" id="UP000754644"/>
    </source>
</evidence>
<dbReference type="EMBL" id="JABMOJ010000157">
    <property type="protein sequence ID" value="NQV64577.1"/>
    <property type="molecule type" value="Genomic_DNA"/>
</dbReference>
<reference evidence="1" key="1">
    <citation type="submission" date="2020-05" db="EMBL/GenBank/DDBJ databases">
        <title>Sulfur intermediates as new biogeochemical hubs in an aquatic model microbial ecosystem.</title>
        <authorList>
            <person name="Vigneron A."/>
        </authorList>
    </citation>
    <scope>NUCLEOTIDE SEQUENCE</scope>
    <source>
        <strain evidence="1">Bin.250</strain>
    </source>
</reference>
<comment type="caution">
    <text evidence="1">The sequence shown here is derived from an EMBL/GenBank/DDBJ whole genome shotgun (WGS) entry which is preliminary data.</text>
</comment>
<dbReference type="Proteomes" id="UP000754644">
    <property type="component" value="Unassembled WGS sequence"/>
</dbReference>
<dbReference type="InterPro" id="IPR011008">
    <property type="entry name" value="Dimeric_a/b-barrel"/>
</dbReference>
<proteinExistence type="predicted"/>
<evidence type="ECO:0000313" key="1">
    <source>
        <dbReference type="EMBL" id="NQV64577.1"/>
    </source>
</evidence>
<protein>
    <recommendedName>
        <fullName evidence="3">NIPSNAP domain-containing protein</fullName>
    </recommendedName>
</protein>
<sequence>MIYEIRDYHYRRDIFADYVQWAEIAVVVLRDKLDVVGFWIDEGEYPAEVAGSDPQTSSIGSANVTWIIRWESKSQRDELLKTAFTGDAWDAVMAKHPDPKGYLQMVSRFMQDM</sequence>
<dbReference type="AlphaFoldDB" id="A0A973A8N3"/>
<name>A0A973A8N3_9GAMM</name>
<accession>A0A973A8N3</accession>
<gene>
    <name evidence="1" type="ORF">HQ497_04350</name>
</gene>